<sequence length="782" mass="82876">MSTNWPLLSPALPAKAANKGPSRPTTSSSRPATMATIATIATTTTTITAAPFPPEEAKLPPRRNRLTGPAKDASEDYHEFIGSVEKSTKRAMFTEQKRKRRRAKNLPVGTTRLFDHGRMRLVPFPSTNPKDPLNLPEWRKWTAIVSMSFFGALAVATEVANGNLLEPAFALQYAGVNPNVIQNATFTLSTDSASVNLTAALDPLLPTGASLLPTSRINMLSTIPLLTAAAASYVQVPLSVAVGRRPVLLVASLCAWLGALWAGLSSNDIDASSPASISSALQQHIGARALIGLGSGTVNALIPLVTAHDLVFLHQRHMALAVVVAMEAIVTAGLSAAAPVLAACYDWRWMYHLVGTAGFLAWLGLVAFVPETRWTLRTKTQLCGGGCGGDDDTCVYATECGVNKSKALNARLDYDAYGGRTLWTDMGVFVVSPFGAWQWSRAGSCVVDLARTLLLPAVLWVSVVQAILLVAYQAATQLTVTAMLTASTAGTQSFAHSGLALGVSLGSAGVLTVVLGGFVSGRFTLGVTRHLRAQQNRRMSMLDPAARRAMKKTRPTVRREAEHNLPVMVLPLALAIAGSFLFGVMFYYTMESSETTNSSHLWVMLLTACSLLALAMLLALVAGSVYLIESYPVWAGPCLVHANSLRFVAAFFLTGKTANFVASKGALEAWAVYAEVLIVASLGLPALFFGGRWLRAWAAGTVQGGGTEDIVPSAEATKGNRATMTSPAPSDSSASMSISTTTTTTMTSSPAFFQPQHPGTGADLNYEQDSLKDESAITGRAL</sequence>
<gene>
    <name evidence="7" type="ORF">SBRCBS47491_003443</name>
</gene>
<protein>
    <recommendedName>
        <fullName evidence="9">Major facilitator superfamily transporter</fullName>
    </recommendedName>
</protein>
<dbReference type="SUPFAM" id="SSF103473">
    <property type="entry name" value="MFS general substrate transporter"/>
    <property type="match status" value="1"/>
</dbReference>
<evidence type="ECO:0000256" key="2">
    <source>
        <dbReference type="ARBA" id="ARBA00022692"/>
    </source>
</evidence>
<feature type="transmembrane region" description="Helical" evidence="6">
    <location>
        <begin position="601"/>
        <end position="628"/>
    </location>
</feature>
<feature type="transmembrane region" description="Helical" evidence="6">
    <location>
        <begin position="349"/>
        <end position="369"/>
    </location>
</feature>
<keyword evidence="2 6" id="KW-0812">Transmembrane</keyword>
<evidence type="ECO:0000256" key="1">
    <source>
        <dbReference type="ARBA" id="ARBA00004141"/>
    </source>
</evidence>
<dbReference type="PANTHER" id="PTHR23502:SF160">
    <property type="entry name" value="MAJOR FACILITATOR SUPERFAMILY (MFS) PROFILE DOMAIN-CONTAINING PROTEIN-RELATED"/>
    <property type="match status" value="1"/>
</dbReference>
<evidence type="ECO:0008006" key="9">
    <source>
        <dbReference type="Google" id="ProtNLM"/>
    </source>
</evidence>
<feature type="transmembrane region" description="Helical" evidence="6">
    <location>
        <begin position="217"/>
        <end position="234"/>
    </location>
</feature>
<evidence type="ECO:0000256" key="4">
    <source>
        <dbReference type="ARBA" id="ARBA00023136"/>
    </source>
</evidence>
<dbReference type="InterPro" id="IPR036259">
    <property type="entry name" value="MFS_trans_sf"/>
</dbReference>
<feature type="region of interest" description="Disordered" evidence="5">
    <location>
        <begin position="708"/>
        <end position="782"/>
    </location>
</feature>
<evidence type="ECO:0000313" key="7">
    <source>
        <dbReference type="EMBL" id="CAK7218243.1"/>
    </source>
</evidence>
<proteinExistence type="predicted"/>
<feature type="transmembrane region" description="Helical" evidence="6">
    <location>
        <begin position="319"/>
        <end position="343"/>
    </location>
</feature>
<keyword evidence="4 6" id="KW-0472">Membrane</keyword>
<dbReference type="InterPro" id="IPR011701">
    <property type="entry name" value="MFS"/>
</dbReference>
<feature type="transmembrane region" description="Helical" evidence="6">
    <location>
        <begin position="640"/>
        <end position="658"/>
    </location>
</feature>
<feature type="region of interest" description="Disordered" evidence="5">
    <location>
        <begin position="1"/>
        <end position="33"/>
    </location>
</feature>
<evidence type="ECO:0000256" key="3">
    <source>
        <dbReference type="ARBA" id="ARBA00022989"/>
    </source>
</evidence>
<dbReference type="PANTHER" id="PTHR23502">
    <property type="entry name" value="MAJOR FACILITATOR SUPERFAMILY"/>
    <property type="match status" value="1"/>
</dbReference>
<comment type="caution">
    <text evidence="7">The sequence shown here is derived from an EMBL/GenBank/DDBJ whole genome shotgun (WGS) entry which is preliminary data.</text>
</comment>
<feature type="transmembrane region" description="Helical" evidence="6">
    <location>
        <begin position="246"/>
        <end position="265"/>
    </location>
</feature>
<dbReference type="EMBL" id="CAWUHC010000023">
    <property type="protein sequence ID" value="CAK7218243.1"/>
    <property type="molecule type" value="Genomic_DNA"/>
</dbReference>
<dbReference type="Pfam" id="PF07690">
    <property type="entry name" value="MFS_1"/>
    <property type="match status" value="1"/>
</dbReference>
<feature type="transmembrane region" description="Helical" evidence="6">
    <location>
        <begin position="285"/>
        <end position="307"/>
    </location>
</feature>
<name>A0ABP0BFB1_9PEZI</name>
<feature type="region of interest" description="Disordered" evidence="5">
    <location>
        <begin position="49"/>
        <end position="70"/>
    </location>
</feature>
<reference evidence="7 8" key="1">
    <citation type="submission" date="2024-01" db="EMBL/GenBank/DDBJ databases">
        <authorList>
            <person name="Allen C."/>
            <person name="Tagirdzhanova G."/>
        </authorList>
    </citation>
    <scope>NUCLEOTIDE SEQUENCE [LARGE SCALE GENOMIC DNA]</scope>
</reference>
<feature type="transmembrane region" description="Helical" evidence="6">
    <location>
        <begin position="567"/>
        <end position="589"/>
    </location>
</feature>
<keyword evidence="3 6" id="KW-1133">Transmembrane helix</keyword>
<feature type="transmembrane region" description="Helical" evidence="6">
    <location>
        <begin position="670"/>
        <end position="689"/>
    </location>
</feature>
<comment type="subcellular location">
    <subcellularLocation>
        <location evidence="1">Membrane</location>
        <topology evidence="1">Multi-pass membrane protein</topology>
    </subcellularLocation>
</comment>
<dbReference type="Gene3D" id="1.20.1250.20">
    <property type="entry name" value="MFS general substrate transporter like domains"/>
    <property type="match status" value="1"/>
</dbReference>
<dbReference type="Proteomes" id="UP001642406">
    <property type="component" value="Unassembled WGS sequence"/>
</dbReference>
<organism evidence="7 8">
    <name type="scientific">Sporothrix bragantina</name>
    <dbReference type="NCBI Taxonomy" id="671064"/>
    <lineage>
        <taxon>Eukaryota</taxon>
        <taxon>Fungi</taxon>
        <taxon>Dikarya</taxon>
        <taxon>Ascomycota</taxon>
        <taxon>Pezizomycotina</taxon>
        <taxon>Sordariomycetes</taxon>
        <taxon>Sordariomycetidae</taxon>
        <taxon>Ophiostomatales</taxon>
        <taxon>Ophiostomataceae</taxon>
        <taxon>Sporothrix</taxon>
    </lineage>
</organism>
<evidence type="ECO:0000256" key="6">
    <source>
        <dbReference type="SAM" id="Phobius"/>
    </source>
</evidence>
<keyword evidence="8" id="KW-1185">Reference proteome</keyword>
<feature type="transmembrane region" description="Helical" evidence="6">
    <location>
        <begin position="494"/>
        <end position="519"/>
    </location>
</feature>
<accession>A0ABP0BFB1</accession>
<feature type="compositionally biased region" description="Low complexity" evidence="5">
    <location>
        <begin position="722"/>
        <end position="750"/>
    </location>
</feature>
<feature type="transmembrane region" description="Helical" evidence="6">
    <location>
        <begin position="453"/>
        <end position="474"/>
    </location>
</feature>
<evidence type="ECO:0000313" key="8">
    <source>
        <dbReference type="Proteomes" id="UP001642406"/>
    </source>
</evidence>
<evidence type="ECO:0000256" key="5">
    <source>
        <dbReference type="SAM" id="MobiDB-lite"/>
    </source>
</evidence>